<proteinExistence type="predicted"/>
<dbReference type="EMBL" id="CAJVQB010002278">
    <property type="protein sequence ID" value="CAG8568706.1"/>
    <property type="molecule type" value="Genomic_DNA"/>
</dbReference>
<reference evidence="1 2" key="1">
    <citation type="submission" date="2021-06" db="EMBL/GenBank/DDBJ databases">
        <authorList>
            <person name="Kallberg Y."/>
            <person name="Tangrot J."/>
            <person name="Rosling A."/>
        </authorList>
    </citation>
    <scope>NUCLEOTIDE SEQUENCE [LARGE SCALE GENOMIC DNA]</scope>
    <source>
        <strain evidence="1 2">120-4 pot B 10/14</strain>
    </source>
</reference>
<name>A0ABN7UDD7_GIGMA</name>
<organism evidence="1 2">
    <name type="scientific">Gigaspora margarita</name>
    <dbReference type="NCBI Taxonomy" id="4874"/>
    <lineage>
        <taxon>Eukaryota</taxon>
        <taxon>Fungi</taxon>
        <taxon>Fungi incertae sedis</taxon>
        <taxon>Mucoromycota</taxon>
        <taxon>Glomeromycotina</taxon>
        <taxon>Glomeromycetes</taxon>
        <taxon>Diversisporales</taxon>
        <taxon>Gigasporaceae</taxon>
        <taxon>Gigaspora</taxon>
    </lineage>
</organism>
<comment type="caution">
    <text evidence="1">The sequence shown here is derived from an EMBL/GenBank/DDBJ whole genome shotgun (WGS) entry which is preliminary data.</text>
</comment>
<dbReference type="Proteomes" id="UP000789901">
    <property type="component" value="Unassembled WGS sequence"/>
</dbReference>
<evidence type="ECO:0000313" key="1">
    <source>
        <dbReference type="EMBL" id="CAG8568706.1"/>
    </source>
</evidence>
<protein>
    <submittedName>
        <fullName evidence="1">23307_t:CDS:1</fullName>
    </submittedName>
</protein>
<keyword evidence="2" id="KW-1185">Reference proteome</keyword>
<sequence length="187" mass="21644">MIAEFHREKCLFKEYINCEIPMLWECNRTINGIVHFDLPKIAIHDILIVQIENSKFHSALLWKCKNNHQFRLSLSDVKNKVCWYYEYMNLGLEFAQNLTNKRVGSRVSNILHSLGDVLQDIYGLLGLIVFKEGLAEIENVYPMFTSIIQHIYAGDVPKHMNGSLPSMVFKTKIIGVHIVLVQNLILK</sequence>
<evidence type="ECO:0000313" key="2">
    <source>
        <dbReference type="Proteomes" id="UP000789901"/>
    </source>
</evidence>
<accession>A0ABN7UDD7</accession>
<gene>
    <name evidence="1" type="ORF">GMARGA_LOCUS5376</name>
</gene>